<evidence type="ECO:0000313" key="2">
    <source>
        <dbReference type="EMBL" id="KKB57357.1"/>
    </source>
</evidence>
<evidence type="ECO:0000256" key="1">
    <source>
        <dbReference type="SAM" id="SignalP"/>
    </source>
</evidence>
<keyword evidence="1" id="KW-0732">Signal</keyword>
<dbReference type="Proteomes" id="UP000033035">
    <property type="component" value="Unassembled WGS sequence"/>
</dbReference>
<feature type="signal peptide" evidence="1">
    <location>
        <begin position="1"/>
        <end position="20"/>
    </location>
</feature>
<evidence type="ECO:0008006" key="4">
    <source>
        <dbReference type="Google" id="ProtNLM"/>
    </source>
</evidence>
<dbReference type="HOGENOM" id="CLU_068235_0_0_10"/>
<dbReference type="PATRIC" id="fig|1203610.3.peg.2133"/>
<keyword evidence="3" id="KW-1185">Reference proteome</keyword>
<evidence type="ECO:0000313" key="3">
    <source>
        <dbReference type="Proteomes" id="UP000033035"/>
    </source>
</evidence>
<organism evidence="2 3">
    <name type="scientific">Parabacteroides gordonii MS-1 = DSM 23371</name>
    <dbReference type="NCBI Taxonomy" id="1203610"/>
    <lineage>
        <taxon>Bacteria</taxon>
        <taxon>Pseudomonadati</taxon>
        <taxon>Bacteroidota</taxon>
        <taxon>Bacteroidia</taxon>
        <taxon>Bacteroidales</taxon>
        <taxon>Tannerellaceae</taxon>
        <taxon>Parabacteroides</taxon>
    </lineage>
</organism>
<accession>A0A0F5JIR9</accession>
<protein>
    <recommendedName>
        <fullName evidence="4">Bacteroidetes-specific membrane protein</fullName>
    </recommendedName>
</protein>
<dbReference type="AlphaFoldDB" id="A0A0F5JIR9"/>
<sequence>MKRVFLFIIALITCTVSVRAQDDVQLSQYFLGMGYYNPAYAGTTGDLNMLGFFRQQWIGMPQAGTSFFVIADMPLTFGKTNHGIGLVVNTESIGLYQNTKVAFQYAYKQKLFGGTLSVGLQGGIFNKTFDGTKVYIPESDYHQLEDEAIPRTSVQAMALDVNAGVYYTHKHFYVGFGATHLTAPEMQFEENAYTYLSTGLNLTGGYNIQFNNPLYELQPSVFLKTDMQTFQADITARMVYNKMFNGGLSWRVNESVVVLLGATFGRFQVGYAYDFPTTAILKASTGSHEVVVRYQLKLKKTKTGKNRHKSVRIL</sequence>
<dbReference type="RefSeq" id="WP_028730278.1">
    <property type="nucleotide sequence ID" value="NZ_KE386765.1"/>
</dbReference>
<feature type="chain" id="PRO_5002490413" description="Bacteroidetes-specific membrane protein" evidence="1">
    <location>
        <begin position="21"/>
        <end position="314"/>
    </location>
</feature>
<comment type="caution">
    <text evidence="2">The sequence shown here is derived from an EMBL/GenBank/DDBJ whole genome shotgun (WGS) entry which is preliminary data.</text>
</comment>
<dbReference type="EMBL" id="AQHW01000013">
    <property type="protein sequence ID" value="KKB57357.1"/>
    <property type="molecule type" value="Genomic_DNA"/>
</dbReference>
<dbReference type="NCBIfam" id="TIGR03519">
    <property type="entry name" value="T9SS_PorP_fam"/>
    <property type="match status" value="1"/>
</dbReference>
<gene>
    <name evidence="2" type="ORF">HMPREF1536_02079</name>
</gene>
<dbReference type="InterPro" id="IPR019861">
    <property type="entry name" value="PorP/SprF_Bacteroidetes"/>
</dbReference>
<proteinExistence type="predicted"/>
<name>A0A0F5JIR9_9BACT</name>
<reference evidence="2 3" key="1">
    <citation type="submission" date="2013-04" db="EMBL/GenBank/DDBJ databases">
        <title>The Genome Sequence of Parabacteroides gordonii DSM 23371.</title>
        <authorList>
            <consortium name="The Broad Institute Genomics Platform"/>
            <person name="Earl A."/>
            <person name="Ward D."/>
            <person name="Feldgarden M."/>
            <person name="Gevers D."/>
            <person name="Martens E."/>
            <person name="Sakamoto M."/>
            <person name="Benno Y."/>
            <person name="Suzuki N."/>
            <person name="Matsunaga N."/>
            <person name="Koshihara K."/>
            <person name="Seki M."/>
            <person name="Komiya H."/>
            <person name="Walker B."/>
            <person name="Young S."/>
            <person name="Zeng Q."/>
            <person name="Gargeya S."/>
            <person name="Fitzgerald M."/>
            <person name="Haas B."/>
            <person name="Abouelleil A."/>
            <person name="Allen A.W."/>
            <person name="Alvarado L."/>
            <person name="Arachchi H.M."/>
            <person name="Berlin A.M."/>
            <person name="Chapman S.B."/>
            <person name="Gainer-Dewar J."/>
            <person name="Goldberg J."/>
            <person name="Griggs A."/>
            <person name="Gujja S."/>
            <person name="Hansen M."/>
            <person name="Howarth C."/>
            <person name="Imamovic A."/>
            <person name="Ireland A."/>
            <person name="Larimer J."/>
            <person name="McCowan C."/>
            <person name="Murphy C."/>
            <person name="Pearson M."/>
            <person name="Poon T.W."/>
            <person name="Priest M."/>
            <person name="Roberts A."/>
            <person name="Saif S."/>
            <person name="Shea T."/>
            <person name="Sisk P."/>
            <person name="Sykes S."/>
            <person name="Wortman J."/>
            <person name="Nusbaum C."/>
            <person name="Birren B."/>
        </authorList>
    </citation>
    <scope>NUCLEOTIDE SEQUENCE [LARGE SCALE GENOMIC DNA]</scope>
    <source>
        <strain evidence="2 3">MS-1</strain>
    </source>
</reference>
<dbReference type="STRING" id="1203610.HMPREF1536_02079"/>
<dbReference type="Pfam" id="PF11751">
    <property type="entry name" value="PorP_SprF"/>
    <property type="match status" value="1"/>
</dbReference>